<proteinExistence type="inferred from homology"/>
<dbReference type="InterPro" id="IPR017853">
    <property type="entry name" value="GH"/>
</dbReference>
<evidence type="ECO:0000256" key="3">
    <source>
        <dbReference type="ARBA" id="ARBA00012663"/>
    </source>
</evidence>
<feature type="transmembrane region" description="Helical" evidence="6">
    <location>
        <begin position="9"/>
        <end position="27"/>
    </location>
</feature>
<gene>
    <name evidence="8" type="ORF">V1264_014149</name>
</gene>
<reference evidence="8 9" key="1">
    <citation type="submission" date="2024-02" db="EMBL/GenBank/DDBJ databases">
        <title>Chromosome-scale genome assembly of the rough periwinkle Littorina saxatilis.</title>
        <authorList>
            <person name="De Jode A."/>
            <person name="Faria R."/>
            <person name="Formenti G."/>
            <person name="Sims Y."/>
            <person name="Smith T.P."/>
            <person name="Tracey A."/>
            <person name="Wood J.M.D."/>
            <person name="Zagrodzka Z.B."/>
            <person name="Johannesson K."/>
            <person name="Butlin R.K."/>
            <person name="Leder E.H."/>
        </authorList>
    </citation>
    <scope>NUCLEOTIDE SEQUENCE [LARGE SCALE GENOMIC DNA]</scope>
    <source>
        <strain evidence="8">Snail1</strain>
        <tissue evidence="8">Muscle</tissue>
    </source>
</reference>
<dbReference type="GO" id="GO:0004563">
    <property type="term" value="F:beta-N-acetylhexosaminidase activity"/>
    <property type="evidence" value="ECO:0007669"/>
    <property type="project" value="UniProtKB-EC"/>
</dbReference>
<evidence type="ECO:0000259" key="7">
    <source>
        <dbReference type="Pfam" id="PF00728"/>
    </source>
</evidence>
<feature type="compositionally biased region" description="Basic and acidic residues" evidence="5">
    <location>
        <begin position="997"/>
        <end position="1017"/>
    </location>
</feature>
<keyword evidence="6" id="KW-0812">Transmembrane</keyword>
<dbReference type="CDD" id="cd06565">
    <property type="entry name" value="GH20_GcnA-like"/>
    <property type="match status" value="1"/>
</dbReference>
<feature type="region of interest" description="Disordered" evidence="5">
    <location>
        <begin position="924"/>
        <end position="1109"/>
    </location>
</feature>
<protein>
    <recommendedName>
        <fullName evidence="3">beta-N-acetylhexosaminidase</fullName>
        <ecNumber evidence="3">3.2.1.52</ecNumber>
    </recommendedName>
</protein>
<sequence>MGLRGRTGFLAYMMFGIAVLMALYYVWNNFLYTPPAKITYSSVQGVHPGHMQQWERQMENMQDGVVEEPPIGLNKEIEIQMQNEQRKKAIALQDRIDEERLLEEQAAEGNREKNLFYAQGKGPRPRPTGNGRRQNVGTRGAPRPLLYRPADPIDGDYFAKLERLVHLDLKGAPPHPSYLEKLFPVLSKLGATGLLMEYEDMFPYSGNISVLAANNAFSQSDLQRIQEAAKTNGLEIIPLVQTFGHMEFVLKHSVYKQLRESEYTPQVITPVQEESYTLIFNILDQIVKAHPNSRRIHLGCDEVYELGKGKSSTFIAAQRITPSKLFLNHVSRIARHIKKAFPLVKPLIWDDWLRNVPFDALVDSGLGGLVEPVVWYYQHNVLDRIPESRWEIYGKLFPAVWVASAFKGATGSSQILTNASVHLDNNLQWVSVIRTFGVQKKMVKFSGTILTGWQRYDHFATLCELLPVGLPSLALCLQAIRSGGFGSTEMTNASQALGCSNKVDLEFPAIDKDSAIVTQDCNFPGSAVYYGVQQLWGIMEGYRRDVGLQERIVGWMTDYHVQRGISSPGQMRILHHKLAKVADKLQAIIDPMRLQLRLIYDQYTIEEWVTTNLIDRKVQIMELMKKAKRLLAPQTWPARPFPEPSTEPAGLKMPGGPAQGKAVVNQQAENGGLPGLQDNRNVNETPNQLRQRSVNGGFQQNMQPQVPRNVNSGGVQQNLQPKGLQNVIGGVGQNVQPQFPQSVNGGIQQNLQPHGPQNINPKPVNLQDIINPHESAAQKLGNLAGLGGMPPSVGGAGQQSGGNFNNVRRGGALAQALLPNASFSQGRPSGPGKMQPLQKVLANVQTGLPQIARGLGKYVPGLQENLQGEKPSPNLQVFKPDPQNAESLRQGLQKLPQGPEGVHHLQDLQGGRLLQNQLGFGQNIRGLQQNPQDNGEKREQNELGMPKNNQQLSKNDQNLPKNDPGLSQDGPQFHLDVLNDQKARGHENGQDTQFAGKMEDKMKDGDRKDPQVPDRDNPQPNNNMEKLRYQENHGPFNNEENDKLALKGKQYPAEGNGEQDKHNKLMFDSYFGGKGLRGNEDQVRVKFDRRSEVSKQENDEADYNADDDV</sequence>
<feature type="compositionally biased region" description="Basic and acidic residues" evidence="5">
    <location>
        <begin position="977"/>
        <end position="989"/>
    </location>
</feature>
<dbReference type="EMBL" id="JBAMIC010000003">
    <property type="protein sequence ID" value="KAK7110239.1"/>
    <property type="molecule type" value="Genomic_DNA"/>
</dbReference>
<feature type="compositionally biased region" description="Acidic residues" evidence="5">
    <location>
        <begin position="1099"/>
        <end position="1109"/>
    </location>
</feature>
<feature type="compositionally biased region" description="Polar residues" evidence="5">
    <location>
        <begin position="947"/>
        <end position="960"/>
    </location>
</feature>
<dbReference type="EC" id="3.2.1.52" evidence="3"/>
<comment type="catalytic activity">
    <reaction evidence="1">
        <text>Hydrolysis of terminal non-reducing N-acetyl-D-hexosamine residues in N-acetyl-beta-D-hexosaminides.</text>
        <dbReference type="EC" id="3.2.1.52"/>
    </reaction>
</comment>
<dbReference type="Gene3D" id="3.20.20.80">
    <property type="entry name" value="Glycosidases"/>
    <property type="match status" value="1"/>
</dbReference>
<evidence type="ECO:0000256" key="1">
    <source>
        <dbReference type="ARBA" id="ARBA00001231"/>
    </source>
</evidence>
<evidence type="ECO:0000313" key="8">
    <source>
        <dbReference type="EMBL" id="KAK7110239.1"/>
    </source>
</evidence>
<evidence type="ECO:0000313" key="9">
    <source>
        <dbReference type="Proteomes" id="UP001374579"/>
    </source>
</evidence>
<evidence type="ECO:0000256" key="2">
    <source>
        <dbReference type="ARBA" id="ARBA00006285"/>
    </source>
</evidence>
<dbReference type="SUPFAM" id="SSF51445">
    <property type="entry name" value="(Trans)glycosidases"/>
    <property type="match status" value="1"/>
</dbReference>
<evidence type="ECO:0000256" key="4">
    <source>
        <dbReference type="ARBA" id="ARBA00022801"/>
    </source>
</evidence>
<keyword evidence="4" id="KW-0378">Hydrolase</keyword>
<name>A0AAN9GJG5_9CAEN</name>
<dbReference type="InterPro" id="IPR038901">
    <property type="entry name" value="HEXDC-like"/>
</dbReference>
<evidence type="ECO:0000256" key="6">
    <source>
        <dbReference type="SAM" id="Phobius"/>
    </source>
</evidence>
<dbReference type="PANTHER" id="PTHR21040">
    <property type="entry name" value="BCDNA.GH04120"/>
    <property type="match status" value="1"/>
</dbReference>
<feature type="compositionally biased region" description="Basic and acidic residues" evidence="5">
    <location>
        <begin position="1077"/>
        <end position="1098"/>
    </location>
</feature>
<dbReference type="Pfam" id="PF00728">
    <property type="entry name" value="Glyco_hydro_20"/>
    <property type="match status" value="1"/>
</dbReference>
<keyword evidence="6" id="KW-0472">Membrane</keyword>
<keyword evidence="6" id="KW-1133">Transmembrane helix</keyword>
<evidence type="ECO:0000256" key="5">
    <source>
        <dbReference type="SAM" id="MobiDB-lite"/>
    </source>
</evidence>
<accession>A0AAN9GJG5</accession>
<feature type="domain" description="Glycoside hydrolase family 20 catalytic" evidence="7">
    <location>
        <begin position="183"/>
        <end position="355"/>
    </location>
</feature>
<dbReference type="Proteomes" id="UP001374579">
    <property type="component" value="Unassembled WGS sequence"/>
</dbReference>
<dbReference type="AlphaFoldDB" id="A0AAN9GJG5"/>
<comment type="similarity">
    <text evidence="2">Belongs to the glycosyl hydrolase 20 family.</text>
</comment>
<comment type="caution">
    <text evidence="8">The sequence shown here is derived from an EMBL/GenBank/DDBJ whole genome shotgun (WGS) entry which is preliminary data.</text>
</comment>
<organism evidence="8 9">
    <name type="scientific">Littorina saxatilis</name>
    <dbReference type="NCBI Taxonomy" id="31220"/>
    <lineage>
        <taxon>Eukaryota</taxon>
        <taxon>Metazoa</taxon>
        <taxon>Spiralia</taxon>
        <taxon>Lophotrochozoa</taxon>
        <taxon>Mollusca</taxon>
        <taxon>Gastropoda</taxon>
        <taxon>Caenogastropoda</taxon>
        <taxon>Littorinimorpha</taxon>
        <taxon>Littorinoidea</taxon>
        <taxon>Littorinidae</taxon>
        <taxon>Littorina</taxon>
    </lineage>
</organism>
<dbReference type="GO" id="GO:0005975">
    <property type="term" value="P:carbohydrate metabolic process"/>
    <property type="evidence" value="ECO:0007669"/>
    <property type="project" value="InterPro"/>
</dbReference>
<keyword evidence="9" id="KW-1185">Reference proteome</keyword>
<dbReference type="PANTHER" id="PTHR21040:SF8">
    <property type="entry name" value="BCDNA.GH04120"/>
    <property type="match status" value="1"/>
</dbReference>
<feature type="region of interest" description="Disordered" evidence="5">
    <location>
        <begin position="112"/>
        <end position="146"/>
    </location>
</feature>
<dbReference type="InterPro" id="IPR015883">
    <property type="entry name" value="Glyco_hydro_20_cat"/>
</dbReference>